<feature type="transmembrane region" description="Helical" evidence="5">
    <location>
        <begin position="313"/>
        <end position="336"/>
    </location>
</feature>
<reference evidence="7" key="1">
    <citation type="journal article" date="2014" name="Int. J. Syst. Evol. Microbiol.">
        <title>Complete genome sequence of Corynebacterium casei LMG S-19264T (=DSM 44701T), isolated from a smear-ripened cheese.</title>
        <authorList>
            <consortium name="US DOE Joint Genome Institute (JGI-PGF)"/>
            <person name="Walter F."/>
            <person name="Albersmeier A."/>
            <person name="Kalinowski J."/>
            <person name="Ruckert C."/>
        </authorList>
    </citation>
    <scope>NUCLEOTIDE SEQUENCE</scope>
    <source>
        <strain evidence="7">JCM 3172</strain>
    </source>
</reference>
<dbReference type="Gene3D" id="1.20.1250.20">
    <property type="entry name" value="MFS general substrate transporter like domains"/>
    <property type="match status" value="1"/>
</dbReference>
<dbReference type="GO" id="GO:0005886">
    <property type="term" value="C:plasma membrane"/>
    <property type="evidence" value="ECO:0007669"/>
    <property type="project" value="UniProtKB-SubCell"/>
</dbReference>
<gene>
    <name evidence="7" type="ORF">GCM10014713_10980</name>
</gene>
<evidence type="ECO:0000313" key="7">
    <source>
        <dbReference type="EMBL" id="GGT19750.1"/>
    </source>
</evidence>
<comment type="caution">
    <text evidence="7">The sequence shown here is derived from an EMBL/GenBank/DDBJ whole genome shotgun (WGS) entry which is preliminary data.</text>
</comment>
<dbReference type="InterPro" id="IPR020846">
    <property type="entry name" value="MFS_dom"/>
</dbReference>
<keyword evidence="4 5" id="KW-0472">Membrane</keyword>
<feature type="transmembrane region" description="Helical" evidence="5">
    <location>
        <begin position="348"/>
        <end position="371"/>
    </location>
</feature>
<feature type="transmembrane region" description="Helical" evidence="5">
    <location>
        <begin position="154"/>
        <end position="175"/>
    </location>
</feature>
<proteinExistence type="predicted"/>
<evidence type="ECO:0000256" key="5">
    <source>
        <dbReference type="SAM" id="Phobius"/>
    </source>
</evidence>
<evidence type="ECO:0000256" key="3">
    <source>
        <dbReference type="ARBA" id="ARBA00022989"/>
    </source>
</evidence>
<evidence type="ECO:0000256" key="2">
    <source>
        <dbReference type="ARBA" id="ARBA00022692"/>
    </source>
</evidence>
<evidence type="ECO:0000259" key="6">
    <source>
        <dbReference type="PROSITE" id="PS50850"/>
    </source>
</evidence>
<keyword evidence="3 5" id="KW-1133">Transmembrane helix</keyword>
<evidence type="ECO:0000256" key="1">
    <source>
        <dbReference type="ARBA" id="ARBA00004651"/>
    </source>
</evidence>
<dbReference type="EMBL" id="BMQQ01000002">
    <property type="protein sequence ID" value="GGT19750.1"/>
    <property type="molecule type" value="Genomic_DNA"/>
</dbReference>
<accession>A0A918GY41</accession>
<comment type="subcellular location">
    <subcellularLocation>
        <location evidence="1">Cell membrane</location>
        <topology evidence="1">Multi-pass membrane protein</topology>
    </subcellularLocation>
</comment>
<name>A0A918GY41_9ACTN</name>
<feature type="transmembrane region" description="Helical" evidence="5">
    <location>
        <begin position="51"/>
        <end position="71"/>
    </location>
</feature>
<dbReference type="Pfam" id="PF07690">
    <property type="entry name" value="MFS_1"/>
    <property type="match status" value="2"/>
</dbReference>
<dbReference type="GO" id="GO:0022857">
    <property type="term" value="F:transmembrane transporter activity"/>
    <property type="evidence" value="ECO:0007669"/>
    <property type="project" value="InterPro"/>
</dbReference>
<dbReference type="InterPro" id="IPR011701">
    <property type="entry name" value="MFS"/>
</dbReference>
<feature type="transmembrane region" description="Helical" evidence="5">
    <location>
        <begin position="83"/>
        <end position="106"/>
    </location>
</feature>
<evidence type="ECO:0000313" key="8">
    <source>
        <dbReference type="Proteomes" id="UP000619486"/>
    </source>
</evidence>
<protein>
    <submittedName>
        <fullName evidence="7">Major facilitator superfamily MFS</fullName>
    </submittedName>
</protein>
<feature type="transmembrane region" description="Helical" evidence="5">
    <location>
        <begin position="288"/>
        <end position="307"/>
    </location>
</feature>
<organism evidence="7 8">
    <name type="scientific">Streptomyces purpureus</name>
    <dbReference type="NCBI Taxonomy" id="1951"/>
    <lineage>
        <taxon>Bacteria</taxon>
        <taxon>Bacillati</taxon>
        <taxon>Actinomycetota</taxon>
        <taxon>Actinomycetes</taxon>
        <taxon>Kitasatosporales</taxon>
        <taxon>Streptomycetaceae</taxon>
        <taxon>Streptomyces</taxon>
    </lineage>
</organism>
<dbReference type="InterPro" id="IPR036259">
    <property type="entry name" value="MFS_trans_sf"/>
</dbReference>
<feature type="domain" description="Major facilitator superfamily (MFS) profile" evidence="6">
    <location>
        <begin position="219"/>
        <end position="402"/>
    </location>
</feature>
<evidence type="ECO:0000256" key="4">
    <source>
        <dbReference type="ARBA" id="ARBA00023136"/>
    </source>
</evidence>
<dbReference type="SUPFAM" id="SSF103473">
    <property type="entry name" value="MFS general substrate transporter"/>
    <property type="match status" value="1"/>
</dbReference>
<feature type="transmembrane region" description="Helical" evidence="5">
    <location>
        <begin position="219"/>
        <end position="237"/>
    </location>
</feature>
<dbReference type="AlphaFoldDB" id="A0A918GY41"/>
<keyword evidence="8" id="KW-1185">Reference proteome</keyword>
<sequence length="402" mass="40532">MQDTVGPPMDAPTKPLRHQPIWLRWLAAASLARLPQTSLPVALVLTAHEATGSFVGSGLLSGASAMTYALCAPWRGRQMDRALLPNALGWSLLAAAAGLVATSIAAAAGAPLWLLLVFVVLAACAGSGVGGAYRSVLPHFLHSTQLTQAYAVDAVAVQVAWIGGPALAAVVAAAVGPQACVGVVAAVTAGGALLSWTLPRREPGSPTRQHSSVRALLGWLWAPLVLNAGIGINLGALDVALPALMTDHGEAATNGGLVLAGLFATSAISGSVYAALPSTNPLRKVKTRTVACVLMAAYGALMASAAATPQLWVSVSCLLVAGLAFAPGDSAVILLVSEQAPPERLAEAFGYFSAIGYVGIALASPVTGWFVTRFGAGAGLLLAGLAPLVAVVVVVTARGSKK</sequence>
<feature type="transmembrane region" description="Helical" evidence="5">
    <location>
        <begin position="112"/>
        <end position="133"/>
    </location>
</feature>
<feature type="transmembrane region" description="Helical" evidence="5">
    <location>
        <begin position="377"/>
        <end position="397"/>
    </location>
</feature>
<dbReference type="Proteomes" id="UP000619486">
    <property type="component" value="Unassembled WGS sequence"/>
</dbReference>
<keyword evidence="2 5" id="KW-0812">Transmembrane</keyword>
<feature type="transmembrane region" description="Helical" evidence="5">
    <location>
        <begin position="257"/>
        <end position="276"/>
    </location>
</feature>
<dbReference type="PANTHER" id="PTHR23542">
    <property type="match status" value="1"/>
</dbReference>
<dbReference type="PANTHER" id="PTHR23542:SF1">
    <property type="entry name" value="MAJOR FACILITATOR SUPERFAMILY (MFS) PROFILE DOMAIN-CONTAINING PROTEIN"/>
    <property type="match status" value="1"/>
</dbReference>
<dbReference type="PROSITE" id="PS50850">
    <property type="entry name" value="MFS"/>
    <property type="match status" value="1"/>
</dbReference>
<reference evidence="7" key="2">
    <citation type="submission" date="2020-09" db="EMBL/GenBank/DDBJ databases">
        <authorList>
            <person name="Sun Q."/>
            <person name="Ohkuma M."/>
        </authorList>
    </citation>
    <scope>NUCLEOTIDE SEQUENCE</scope>
    <source>
        <strain evidence="7">JCM 3172</strain>
    </source>
</reference>
<feature type="transmembrane region" description="Helical" evidence="5">
    <location>
        <begin position="181"/>
        <end position="198"/>
    </location>
</feature>